<evidence type="ECO:0008006" key="3">
    <source>
        <dbReference type="Google" id="ProtNLM"/>
    </source>
</evidence>
<comment type="caution">
    <text evidence="1">The sequence shown here is derived from an EMBL/GenBank/DDBJ whole genome shotgun (WGS) entry which is preliminary data.</text>
</comment>
<evidence type="ECO:0000313" key="1">
    <source>
        <dbReference type="EMBL" id="MBA0088590.1"/>
    </source>
</evidence>
<dbReference type="EMBL" id="JACDQQ010002581">
    <property type="protein sequence ID" value="MBA0088590.1"/>
    <property type="molecule type" value="Genomic_DNA"/>
</dbReference>
<name>A0A7V8SZL8_9BACT</name>
<keyword evidence="2" id="KW-1185">Reference proteome</keyword>
<sequence>NVLPFGDDRAKFSLGWGIYNAPLNLSLIGQAFDQQQVDTFYNSGGSVVPPSPIVSQFALPAGGLEQPRFVTTSAGWQEKFGRKMLVNLYLLARNGSHGFAFVDQQPSEPGGIFLLQDHREDRYRSITVSLRHEFSENAEIYGAYTRSRAHSNEVLNPSLGSIFYVAQQPGPVAWDTPNRVLVWGWVPTHIWSTQLSGFFEYRTGYPFSVVNLQQQLVGPPNSLRFPAYASLNLGLERKFAFGGYLWGVRVEAVNILGRQNPDAVVNNVDAPACTAMVRSGCFGAFAGGQGRATTLRVRFVGRK</sequence>
<feature type="non-terminal residue" evidence="1">
    <location>
        <position position="1"/>
    </location>
</feature>
<accession>A0A7V8SZL8</accession>
<evidence type="ECO:0000313" key="2">
    <source>
        <dbReference type="Proteomes" id="UP000567293"/>
    </source>
</evidence>
<reference evidence="1" key="1">
    <citation type="submission" date="2020-06" db="EMBL/GenBank/DDBJ databases">
        <title>Legume-microbial interactions unlock mineral nutrients during tropical forest succession.</title>
        <authorList>
            <person name="Epihov D.Z."/>
        </authorList>
    </citation>
    <scope>NUCLEOTIDE SEQUENCE [LARGE SCALE GENOMIC DNA]</scope>
    <source>
        <strain evidence="1">Pan2503</strain>
    </source>
</reference>
<dbReference type="SUPFAM" id="SSF56935">
    <property type="entry name" value="Porins"/>
    <property type="match status" value="1"/>
</dbReference>
<dbReference type="AlphaFoldDB" id="A0A7V8SZL8"/>
<protein>
    <recommendedName>
        <fullName evidence="3">TonB-dependent receptor</fullName>
    </recommendedName>
</protein>
<proteinExistence type="predicted"/>
<dbReference type="Proteomes" id="UP000567293">
    <property type="component" value="Unassembled WGS sequence"/>
</dbReference>
<organism evidence="1 2">
    <name type="scientific">Candidatus Acidiferrum panamense</name>
    <dbReference type="NCBI Taxonomy" id="2741543"/>
    <lineage>
        <taxon>Bacteria</taxon>
        <taxon>Pseudomonadati</taxon>
        <taxon>Acidobacteriota</taxon>
        <taxon>Terriglobia</taxon>
        <taxon>Candidatus Acidiferrales</taxon>
        <taxon>Candidatus Acidiferrum</taxon>
    </lineage>
</organism>
<gene>
    <name evidence="1" type="ORF">HRJ53_26685</name>
</gene>